<dbReference type="OrthoDB" id="9992118at2759"/>
<keyword evidence="8" id="KW-1185">Reference proteome</keyword>
<evidence type="ECO:0000256" key="4">
    <source>
        <dbReference type="ARBA" id="ARBA00022631"/>
    </source>
</evidence>
<comment type="caution">
    <text evidence="7">The sequence shown here is derived from an EMBL/GenBank/DDBJ whole genome shotgun (WGS) entry which is preliminary data.</text>
</comment>
<organism evidence="7 8">
    <name type="scientific">Phanerochaete sordida</name>
    <dbReference type="NCBI Taxonomy" id="48140"/>
    <lineage>
        <taxon>Eukaryota</taxon>
        <taxon>Fungi</taxon>
        <taxon>Dikarya</taxon>
        <taxon>Basidiomycota</taxon>
        <taxon>Agaricomycotina</taxon>
        <taxon>Agaricomycetes</taxon>
        <taxon>Polyporales</taxon>
        <taxon>Phanerochaetaceae</taxon>
        <taxon>Phanerochaete</taxon>
    </lineage>
</organism>
<dbReference type="PANTHER" id="PTHR42874:SF1">
    <property type="entry name" value="URICASE"/>
    <property type="match status" value="1"/>
</dbReference>
<dbReference type="EMBL" id="BPQB01000002">
    <property type="protein sequence ID" value="GJE85531.1"/>
    <property type="molecule type" value="Genomic_DNA"/>
</dbReference>
<protein>
    <recommendedName>
        <fullName evidence="3">factor independent urate hydroxylase</fullName>
        <ecNumber evidence="3">1.7.3.3</ecNumber>
    </recommendedName>
    <alternativeName>
        <fullName evidence="6">Urate oxidase</fullName>
    </alternativeName>
</protein>
<dbReference type="NCBIfam" id="TIGR03383">
    <property type="entry name" value="urate_oxi"/>
    <property type="match status" value="1"/>
</dbReference>
<dbReference type="Proteomes" id="UP000703269">
    <property type="component" value="Unassembled WGS sequence"/>
</dbReference>
<dbReference type="SUPFAM" id="SSF55620">
    <property type="entry name" value="Tetrahydrobiopterin biosynthesis enzymes-like"/>
    <property type="match status" value="2"/>
</dbReference>
<evidence type="ECO:0000256" key="2">
    <source>
        <dbReference type="ARBA" id="ARBA00009760"/>
    </source>
</evidence>
<sequence length="428" mass="47718">MSSVKLSHARYGKQAIRVFRIVREDKWQTIVEYNVTSLLEGDVDVAYTKADNSVIVATDSIKNITYHLAKTSPHILHPERFALHLGTYFVSKYAHIHKAFITIEQLRWKRIDVRGQENSHSFWRDGDEKRLVDVVIDASQGKDNITATVSAGISDLLVLKSTGSAFENFIRDEHTTLMEVNDRIFSTSVDLKYTFAPFAVPKNTAVDSFKLSDALSAEGTAWDGNAVVQRARTATLEVFAEDESASVQATLYKMAERILAEDQHVQTVSYTLPNKHYIPVDMRYAGIDNLTPYVLYLSSGSFLVCCVAIIRCFDGHETYRMAGLYPPSPRKASGHSSPRRITPENISRAHCHWLTRPCLSLHGLPPSVFLLRSRSSVTFCLAASFHARQAIGRLPCARPWACHACSCGRLGTLVPVTASGFHLSACRP</sequence>
<dbReference type="PRINTS" id="PR00093">
    <property type="entry name" value="URICASE"/>
</dbReference>
<evidence type="ECO:0000313" key="8">
    <source>
        <dbReference type="Proteomes" id="UP000703269"/>
    </source>
</evidence>
<evidence type="ECO:0000256" key="3">
    <source>
        <dbReference type="ARBA" id="ARBA00012598"/>
    </source>
</evidence>
<dbReference type="Gene3D" id="3.10.270.10">
    <property type="entry name" value="Urate Oxidase"/>
    <property type="match status" value="1"/>
</dbReference>
<dbReference type="PANTHER" id="PTHR42874">
    <property type="entry name" value="URICASE"/>
    <property type="match status" value="1"/>
</dbReference>
<dbReference type="GO" id="GO:0004846">
    <property type="term" value="F:urate oxidase activity"/>
    <property type="evidence" value="ECO:0007669"/>
    <property type="project" value="UniProtKB-EC"/>
</dbReference>
<dbReference type="InterPro" id="IPR002042">
    <property type="entry name" value="Uricase"/>
</dbReference>
<dbReference type="EC" id="1.7.3.3" evidence="3"/>
<dbReference type="GO" id="GO:0006145">
    <property type="term" value="P:purine nucleobase catabolic process"/>
    <property type="evidence" value="ECO:0007669"/>
    <property type="project" value="TreeGrafter"/>
</dbReference>
<keyword evidence="4" id="KW-0659">Purine metabolism</keyword>
<evidence type="ECO:0000313" key="7">
    <source>
        <dbReference type="EMBL" id="GJE85531.1"/>
    </source>
</evidence>
<keyword evidence="5" id="KW-0560">Oxidoreductase</keyword>
<name>A0A9P3FZN8_9APHY</name>
<proteinExistence type="inferred from homology"/>
<evidence type="ECO:0000256" key="1">
    <source>
        <dbReference type="ARBA" id="ARBA00004831"/>
    </source>
</evidence>
<comment type="pathway">
    <text evidence="1">Purine metabolism; urate degradation; (S)-allantoin from urate: step 1/3.</text>
</comment>
<dbReference type="GO" id="GO:0019628">
    <property type="term" value="P:urate catabolic process"/>
    <property type="evidence" value="ECO:0007669"/>
    <property type="project" value="TreeGrafter"/>
</dbReference>
<dbReference type="AlphaFoldDB" id="A0A9P3FZN8"/>
<evidence type="ECO:0000256" key="5">
    <source>
        <dbReference type="ARBA" id="ARBA00023002"/>
    </source>
</evidence>
<evidence type="ECO:0000256" key="6">
    <source>
        <dbReference type="ARBA" id="ARBA00031317"/>
    </source>
</evidence>
<dbReference type="GO" id="GO:0005777">
    <property type="term" value="C:peroxisome"/>
    <property type="evidence" value="ECO:0007669"/>
    <property type="project" value="TreeGrafter"/>
</dbReference>
<accession>A0A9P3FZN8</accession>
<reference evidence="7 8" key="1">
    <citation type="submission" date="2021-08" db="EMBL/GenBank/DDBJ databases">
        <title>Draft Genome Sequence of Phanerochaete sordida strain YK-624.</title>
        <authorList>
            <person name="Mori T."/>
            <person name="Dohra H."/>
            <person name="Suzuki T."/>
            <person name="Kawagishi H."/>
            <person name="Hirai H."/>
        </authorList>
    </citation>
    <scope>NUCLEOTIDE SEQUENCE [LARGE SCALE GENOMIC DNA]</scope>
    <source>
        <strain evidence="7 8">YK-624</strain>
    </source>
</reference>
<dbReference type="Pfam" id="PF01014">
    <property type="entry name" value="Uricase"/>
    <property type="match status" value="2"/>
</dbReference>
<gene>
    <name evidence="7" type="ORF">PsYK624_016100</name>
</gene>
<comment type="similarity">
    <text evidence="2">Belongs to the uricase family.</text>
</comment>